<gene>
    <name evidence="1" type="ORF">OKA05_14010</name>
</gene>
<evidence type="ECO:0000313" key="2">
    <source>
        <dbReference type="Proteomes" id="UP001320876"/>
    </source>
</evidence>
<keyword evidence="2" id="KW-1185">Reference proteome</keyword>
<dbReference type="EMBL" id="JAPDDT010000005">
    <property type="protein sequence ID" value="MCW1923676.1"/>
    <property type="molecule type" value="Genomic_DNA"/>
</dbReference>
<dbReference type="RefSeq" id="WP_264487785.1">
    <property type="nucleotide sequence ID" value="NZ_JAPDDT010000005.1"/>
</dbReference>
<evidence type="ECO:0000313" key="1">
    <source>
        <dbReference type="EMBL" id="MCW1923676.1"/>
    </source>
</evidence>
<sequence length="344" mass="38609">MLAKVALLFTGSVMLAAGERVEPRTYLPGEVEKEAYYQSAPVSELIAVPELPTPKPKPKPADDTGISEATRNFATARIQALAKYYGVQITVPMEWGKTGEEIRVYYRSADGHFIAMHFDPDEKQVAGAHISGLRIEEDATPPEAEERFESYAADFHRRVFGFAPPAEREAAHPLRVERSTHTRQVRWSVIVNGATMIRQAYVKAELDPRDGRWTLSGSRGPSRSEVKSIEELLQKEPTRITEAEAVAIAWKHWKAVGTPPKDGTDYRIWCRLKEGAAEEREPWGGLSSFDREAKAWKNKATESGPMDPVFHEVGISLPGLFRVNALVDRIDGKVIRMNQRKMAW</sequence>
<name>A0ABT3GJM9_9BACT</name>
<reference evidence="1 2" key="1">
    <citation type="submission" date="2022-10" db="EMBL/GenBank/DDBJ databases">
        <title>Luteolibacter arcticus strain CCTCC AB 2014275, whole genome shotgun sequencing project.</title>
        <authorList>
            <person name="Zhao G."/>
            <person name="Shen L."/>
        </authorList>
    </citation>
    <scope>NUCLEOTIDE SEQUENCE [LARGE SCALE GENOMIC DNA]</scope>
    <source>
        <strain evidence="1 2">CCTCC AB 2014275</strain>
    </source>
</reference>
<comment type="caution">
    <text evidence="1">The sequence shown here is derived from an EMBL/GenBank/DDBJ whole genome shotgun (WGS) entry which is preliminary data.</text>
</comment>
<organism evidence="1 2">
    <name type="scientific">Luteolibacter arcticus</name>
    <dbReference type="NCBI Taxonomy" id="1581411"/>
    <lineage>
        <taxon>Bacteria</taxon>
        <taxon>Pseudomonadati</taxon>
        <taxon>Verrucomicrobiota</taxon>
        <taxon>Verrucomicrobiia</taxon>
        <taxon>Verrucomicrobiales</taxon>
        <taxon>Verrucomicrobiaceae</taxon>
        <taxon>Luteolibacter</taxon>
    </lineage>
</organism>
<accession>A0ABT3GJM9</accession>
<protein>
    <submittedName>
        <fullName evidence="1">Uncharacterized protein</fullName>
    </submittedName>
</protein>
<proteinExistence type="predicted"/>
<dbReference type="Proteomes" id="UP001320876">
    <property type="component" value="Unassembled WGS sequence"/>
</dbReference>